<accession>A0A3A8JQ21</accession>
<dbReference type="InterPro" id="IPR020103">
    <property type="entry name" value="PsdUridine_synth_cat_dom_sf"/>
</dbReference>
<feature type="compositionally biased region" description="Basic and acidic residues" evidence="4">
    <location>
        <begin position="499"/>
        <end position="511"/>
    </location>
</feature>
<dbReference type="InterPro" id="IPR020119">
    <property type="entry name" value="PsdUridine_synth_TruD_CS"/>
</dbReference>
<evidence type="ECO:0000256" key="1">
    <source>
        <dbReference type="ARBA" id="ARBA00007953"/>
    </source>
</evidence>
<evidence type="ECO:0000313" key="7">
    <source>
        <dbReference type="Proteomes" id="UP000268313"/>
    </source>
</evidence>
<dbReference type="GO" id="GO:0140098">
    <property type="term" value="F:catalytic activity, acting on RNA"/>
    <property type="evidence" value="ECO:0007669"/>
    <property type="project" value="UniProtKB-ARBA"/>
</dbReference>
<dbReference type="AlphaFoldDB" id="A0A3A8JQ21"/>
<dbReference type="Proteomes" id="UP000268313">
    <property type="component" value="Unassembled WGS sequence"/>
</dbReference>
<evidence type="ECO:0000256" key="3">
    <source>
        <dbReference type="ARBA" id="ARBA00023235"/>
    </source>
</evidence>
<reference evidence="7" key="1">
    <citation type="submission" date="2018-09" db="EMBL/GenBank/DDBJ databases">
        <authorList>
            <person name="Livingstone P.G."/>
            <person name="Whitworth D.E."/>
        </authorList>
    </citation>
    <scope>NUCLEOTIDE SEQUENCE [LARGE SCALE GENOMIC DNA]</scope>
    <source>
        <strain evidence="7">CA043D</strain>
    </source>
</reference>
<dbReference type="OrthoDB" id="1550679at2"/>
<organism evidence="6 7">
    <name type="scientific">Corallococcus carmarthensis</name>
    <dbReference type="NCBI Taxonomy" id="2316728"/>
    <lineage>
        <taxon>Bacteria</taxon>
        <taxon>Pseudomonadati</taxon>
        <taxon>Myxococcota</taxon>
        <taxon>Myxococcia</taxon>
        <taxon>Myxococcales</taxon>
        <taxon>Cystobacterineae</taxon>
        <taxon>Myxococcaceae</taxon>
        <taxon>Corallococcus</taxon>
    </lineage>
</organism>
<dbReference type="GO" id="GO:0009982">
    <property type="term" value="F:pseudouridine synthase activity"/>
    <property type="evidence" value="ECO:0007669"/>
    <property type="project" value="InterPro"/>
</dbReference>
<keyword evidence="2" id="KW-0819">tRNA processing</keyword>
<dbReference type="InterPro" id="IPR042214">
    <property type="entry name" value="TruD_catalytic"/>
</dbReference>
<feature type="region of interest" description="Disordered" evidence="4">
    <location>
        <begin position="394"/>
        <end position="562"/>
    </location>
</feature>
<proteinExistence type="inferred from homology"/>
<dbReference type="Gene3D" id="3.30.70.3160">
    <property type="match status" value="1"/>
</dbReference>
<evidence type="ECO:0000313" key="6">
    <source>
        <dbReference type="EMBL" id="RKG97315.1"/>
    </source>
</evidence>
<evidence type="ECO:0000256" key="2">
    <source>
        <dbReference type="ARBA" id="ARBA00022694"/>
    </source>
</evidence>
<dbReference type="Gene3D" id="1.10.1510.30">
    <property type="match status" value="1"/>
</dbReference>
<protein>
    <submittedName>
        <fullName evidence="6">tRNA pseudouridine(13) synthase TruD</fullName>
    </submittedName>
</protein>
<dbReference type="PANTHER" id="PTHR13326">
    <property type="entry name" value="TRNA PSEUDOURIDINE SYNTHASE D"/>
    <property type="match status" value="1"/>
</dbReference>
<dbReference type="PROSITE" id="PS01268">
    <property type="entry name" value="UPF0024"/>
    <property type="match status" value="1"/>
</dbReference>
<feature type="compositionally biased region" description="Basic and acidic residues" evidence="4">
    <location>
        <begin position="408"/>
        <end position="418"/>
    </location>
</feature>
<dbReference type="InterPro" id="IPR001656">
    <property type="entry name" value="PsdUridine_synth_TruD"/>
</dbReference>
<gene>
    <name evidence="6" type="primary">truD</name>
    <name evidence="6" type="ORF">D7X32_33100</name>
</gene>
<dbReference type="RefSeq" id="WP_120606566.1">
    <property type="nucleotide sequence ID" value="NZ_JABFJX010000157.1"/>
</dbReference>
<keyword evidence="3" id="KW-0413">Isomerase</keyword>
<feature type="compositionally biased region" description="Basic and acidic residues" evidence="4">
    <location>
        <begin position="536"/>
        <end position="549"/>
    </location>
</feature>
<comment type="caution">
    <text evidence="6">The sequence shown here is derived from an EMBL/GenBank/DDBJ whole genome shotgun (WGS) entry which is preliminary data.</text>
</comment>
<evidence type="ECO:0000259" key="5">
    <source>
        <dbReference type="PROSITE" id="PS50984"/>
    </source>
</evidence>
<dbReference type="GO" id="GO:0003723">
    <property type="term" value="F:RNA binding"/>
    <property type="evidence" value="ECO:0007669"/>
    <property type="project" value="InterPro"/>
</dbReference>
<dbReference type="GO" id="GO:0008033">
    <property type="term" value="P:tRNA processing"/>
    <property type="evidence" value="ECO:0007669"/>
    <property type="project" value="UniProtKB-KW"/>
</dbReference>
<name>A0A3A8JQ21_9BACT</name>
<dbReference type="PROSITE" id="PS50984">
    <property type="entry name" value="TRUD"/>
    <property type="match status" value="1"/>
</dbReference>
<dbReference type="EMBL" id="RAWE01000180">
    <property type="protein sequence ID" value="RKG97315.1"/>
    <property type="molecule type" value="Genomic_DNA"/>
</dbReference>
<comment type="similarity">
    <text evidence="1">Belongs to the pseudouridine synthase TruD family.</text>
</comment>
<dbReference type="GO" id="GO:0001522">
    <property type="term" value="P:pseudouridine synthesis"/>
    <property type="evidence" value="ECO:0007669"/>
    <property type="project" value="InterPro"/>
</dbReference>
<dbReference type="PANTHER" id="PTHR13326:SF21">
    <property type="entry name" value="PSEUDOURIDYLATE SYNTHASE PUS7L"/>
    <property type="match status" value="1"/>
</dbReference>
<sequence>MRIKQKPEDFSVKESYRFDEVDSGRHRVYLMDKQKLSTFDAVNRIRDAFGLKPGAISYCGLKDKQGRTEQIIAVDGADVDMQEPDLRLKFLGRTDKPLSARNITSNRFSVTVRALTHDSLAPLNLAAAEVNRLGVVNYFDSQRFGALKHGQGFIAKDLIRGDFEAALHNYFARPSELDRTEDAKVKGFWRDNWGRWDARVPFEGAKKYHRILRSLRDHPGDWLRAFLQIDSDYRAMILFEYQSFLWNEGVRRYLQLMLPREAMFPMRYQAGTLLHFRDATPDVLHTLREKTFPLVGPDSTFEDPKVAEAMTWVLGKEKLKLPDLRIKGAERMLYFKEEQRPLVMFPHKLVVGRTQNDDVNRGEIKVNVAFTLPPGAYATLVIKRLFHFEYTEDTKEDIRTSQRPRLVTTEHEEARVDAARSAARASEGPARHRTLADRAPSRVARPASSERPARPGTARRDDRAEAPGRDARPARRDSRAEAPGKEARAPGRIGRPARAPREALPELDEVRAAPPPAPEAEIPLGFRAKQKQRKQVKADGRAEKAEKQRLAAAKSAKKQKRK</sequence>
<evidence type="ECO:0000256" key="4">
    <source>
        <dbReference type="SAM" id="MobiDB-lite"/>
    </source>
</evidence>
<feature type="domain" description="TRUD" evidence="5">
    <location>
        <begin position="134"/>
        <end position="345"/>
    </location>
</feature>
<feature type="compositionally biased region" description="Basic and acidic residues" evidence="4">
    <location>
        <begin position="458"/>
        <end position="489"/>
    </location>
</feature>
<dbReference type="Pfam" id="PF01142">
    <property type="entry name" value="TruD"/>
    <property type="match status" value="1"/>
</dbReference>
<dbReference type="SUPFAM" id="SSF55120">
    <property type="entry name" value="Pseudouridine synthase"/>
    <property type="match status" value="1"/>
</dbReference>
<dbReference type="InterPro" id="IPR011760">
    <property type="entry name" value="PsdUridine_synth_TruD_insert"/>
</dbReference>
<feature type="compositionally biased region" description="Low complexity" evidence="4">
    <location>
        <begin position="419"/>
        <end position="428"/>
    </location>
</feature>
<dbReference type="Gene3D" id="3.30.2350.20">
    <property type="entry name" value="TruD, catalytic domain"/>
    <property type="match status" value="1"/>
</dbReference>
<keyword evidence="7" id="KW-1185">Reference proteome</keyword>